<gene>
    <name evidence="1" type="ORF">CFH99_11205</name>
</gene>
<accession>A0ABX7PJR8</accession>
<evidence type="ECO:0000313" key="1">
    <source>
        <dbReference type="EMBL" id="QSR26194.1"/>
    </source>
</evidence>
<reference evidence="1 2" key="1">
    <citation type="submission" date="2017-06" db="EMBL/GenBank/DDBJ databases">
        <title>Complete Genome Sequence of the Soil Carbazole-Degrading Bacterium Nocardioides aromaticivorans IC177.</title>
        <authorList>
            <person name="Vejarano F."/>
            <person name="Suzuki-Minakuchi C."/>
            <person name="Ohtsubo Y."/>
            <person name="Tsuda M."/>
            <person name="Okada K."/>
            <person name="Nojiri H."/>
        </authorList>
    </citation>
    <scope>NUCLEOTIDE SEQUENCE [LARGE SCALE GENOMIC DNA]</scope>
    <source>
        <strain evidence="1 2">IC177</strain>
    </source>
</reference>
<dbReference type="Pfam" id="PF06078">
    <property type="entry name" value="DUF937"/>
    <property type="match status" value="1"/>
</dbReference>
<evidence type="ECO:0008006" key="3">
    <source>
        <dbReference type="Google" id="ProtNLM"/>
    </source>
</evidence>
<dbReference type="RefSeq" id="WP_207010528.1">
    <property type="nucleotide sequence ID" value="NZ_CP022295.1"/>
</dbReference>
<proteinExistence type="predicted"/>
<evidence type="ECO:0000313" key="2">
    <source>
        <dbReference type="Proteomes" id="UP000662818"/>
    </source>
</evidence>
<name>A0ABX7PJR8_9ACTN</name>
<keyword evidence="2" id="KW-1185">Reference proteome</keyword>
<dbReference type="EMBL" id="CP022295">
    <property type="protein sequence ID" value="QSR26194.1"/>
    <property type="molecule type" value="Genomic_DNA"/>
</dbReference>
<protein>
    <recommendedName>
        <fullName evidence="3">DUF937 domain-containing protein</fullName>
    </recommendedName>
</protein>
<dbReference type="Proteomes" id="UP000662818">
    <property type="component" value="Chromosome"/>
</dbReference>
<organism evidence="1 2">
    <name type="scientific">Nocardioides aromaticivorans</name>
    <dbReference type="NCBI Taxonomy" id="200618"/>
    <lineage>
        <taxon>Bacteria</taxon>
        <taxon>Bacillati</taxon>
        <taxon>Actinomycetota</taxon>
        <taxon>Actinomycetes</taxon>
        <taxon>Propionibacteriales</taxon>
        <taxon>Nocardioidaceae</taxon>
        <taxon>Nocardioides</taxon>
    </lineage>
</organism>
<dbReference type="InterPro" id="IPR009282">
    <property type="entry name" value="DUF937"/>
</dbReference>
<sequence>MSDVDDLLGQLPFDQIADELGVTPDQARAASAQALPALLHGLAANADDEAGAASIGEALGQHAPLQGTADLGRVDTADGAKIVGHVFGDNADAVVDQLAGTQQAAGLSPDLTRKLLSILAPIVLSYLAGKLTGKLTGKLGGKAGGIGATVLQEILKGSLGGGSADKGGSAGDILGDLLGGLLGRGRR</sequence>